<dbReference type="RefSeq" id="WP_160766411.1">
    <property type="nucleotide sequence ID" value="NZ_JAUSWK010000002.1"/>
</dbReference>
<evidence type="ECO:0000313" key="3">
    <source>
        <dbReference type="EMBL" id="MXP35207.1"/>
    </source>
</evidence>
<sequence length="968" mass="107262">MTTTRLIERWLPIAEVGIESVRERILPTAMPAVNYLHVWWARRPLTASRAAVLASVLPEDTDHDAFMQMMGIHGDPIAARHRIEKANRAGERLGAAAYGYNRAFLHNPTGEEKAAINADRDLVVLDPTAGGGAIPFEAHRLGLSTIANDLNPVATIIETATLEYPSKFGQSLFDEYQQLGPEWAKQVRDRLDGVFPKEPEDDCKTDGYLWARTISCPYCDGTIPLSPNWRLAGDGTGVRLVPHVGTGPGDKSRRCSFEIVGSVGSQSEGTVASGDASCPFPDCGRAIPGDEIKRQAQEGELGDQLFTVIYKRKTTTKTKTGKVRVKWVRFYRAPTQSDESTQTIEDLLAERLPGWEAMDVIPTEPIPAGSKTDEALRYGANTWRDLFSPRQLLVHGVCVEVFREMLEKDRAANALTDVRKAAYVYLALGMDKLRDYNARMTRWHVKRETMVNTFDRHDFAFKWSYAEMAIAMEGQGFDWAIKNTTKAMKELIGMVGHHKRGDLLDSAEPANASIKITNGSGASMPHIPDKSVDAVVMDPPYGANVMYAELSDFFYVWLKRTAGLVVPELFTRRLADKDAEAVANKAHFKGQKGMARLADDDYRVKMEGIFAECRRVLRDDGIMTVMFTHKDTGAWDALAMSLMDAGFVITASWPVNTEASGSLHIKDKAAANSTIFLVCRPRGEAQEEAMYWEDVEPEVAKAVRSRVGEFQEAGIQGVDLYLASFGPALEAFSRHWPLTRGTPAPEPKRKRRSQGDMFEEFDPYAVRPEDALNAARREVKAWRLAQLASAKAQADMDGPTAFYVLAWDSFKAVSFPYDEALRLARAVGVDLEDQIIGRLAEKKTSQVKLWDSATRVAKGAIGPADGKRGMIDALHHAANTLRIRGADAAVEMLEAAGIGQDDEFKVALEALLEVLPPSKTFSGIEADKAVKPAADDFDALEKLRRIAYENEIDEPQQLDLYRELLAEK</sequence>
<evidence type="ECO:0000313" key="5">
    <source>
        <dbReference type="Proteomes" id="UP001238601"/>
    </source>
</evidence>
<dbReference type="InterPro" id="IPR009537">
    <property type="entry name" value="DUF1156"/>
</dbReference>
<dbReference type="GO" id="GO:0032259">
    <property type="term" value="P:methylation"/>
    <property type="evidence" value="ECO:0007669"/>
    <property type="project" value="UniProtKB-KW"/>
</dbReference>
<dbReference type="SUPFAM" id="SSF53335">
    <property type="entry name" value="S-adenosyl-L-methionine-dependent methyltransferases"/>
    <property type="match status" value="1"/>
</dbReference>
<evidence type="ECO:0000313" key="4">
    <source>
        <dbReference type="Proteomes" id="UP000439914"/>
    </source>
</evidence>
<accession>A0A6I4UBN3</accession>
<proteinExistence type="predicted"/>
<protein>
    <submittedName>
        <fullName evidence="2">Adenine-specific DNA methylase</fullName>
    </submittedName>
    <submittedName>
        <fullName evidence="3">DUF1156 domain-containing protein</fullName>
    </submittedName>
</protein>
<dbReference type="PROSITE" id="PS00092">
    <property type="entry name" value="N6_MTASE"/>
    <property type="match status" value="1"/>
</dbReference>
<comment type="caution">
    <text evidence="3">The sequence shown here is derived from an EMBL/GenBank/DDBJ whole genome shotgun (WGS) entry which is preliminary data.</text>
</comment>
<gene>
    <name evidence="3" type="ORF">GRI55_05410</name>
    <name evidence="2" type="ORF">QOZ97_002394</name>
</gene>
<keyword evidence="5" id="KW-1185">Reference proteome</keyword>
<dbReference type="InterPro" id="IPR002052">
    <property type="entry name" value="DNA_methylase_N6_adenine_CS"/>
</dbReference>
<evidence type="ECO:0000313" key="2">
    <source>
        <dbReference type="EMBL" id="MDQ0566861.1"/>
    </source>
</evidence>
<dbReference type="Gene3D" id="3.40.50.150">
    <property type="entry name" value="Vaccinia Virus protein VP39"/>
    <property type="match status" value="1"/>
</dbReference>
<dbReference type="Proteomes" id="UP000439914">
    <property type="component" value="Unassembled WGS sequence"/>
</dbReference>
<reference evidence="2 5" key="2">
    <citation type="submission" date="2023-07" db="EMBL/GenBank/DDBJ databases">
        <title>Genomic Encyclopedia of Type Strains, Phase IV (KMG-IV): sequencing the most valuable type-strain genomes for metagenomic binning, comparative biology and taxonomic classification.</title>
        <authorList>
            <person name="Goeker M."/>
        </authorList>
    </citation>
    <scope>NUCLEOTIDE SEQUENCE [LARGE SCALE GENOMIC DNA]</scope>
    <source>
        <strain evidence="2 5">DSM 14432</strain>
    </source>
</reference>
<dbReference type="Pfam" id="PF06634">
    <property type="entry name" value="DUF1156"/>
    <property type="match status" value="1"/>
</dbReference>
<reference evidence="3 4" key="1">
    <citation type="submission" date="2019-12" db="EMBL/GenBank/DDBJ databases">
        <title>Genomic-based taxomic classification of the family Erythrobacteraceae.</title>
        <authorList>
            <person name="Xu L."/>
        </authorList>
    </citation>
    <scope>NUCLEOTIDE SEQUENCE [LARGE SCALE GENOMIC DNA]</scope>
    <source>
        <strain evidence="3 4">CGMCC 1.8703</strain>
    </source>
</reference>
<dbReference type="EMBL" id="WTYG01000001">
    <property type="protein sequence ID" value="MXP35207.1"/>
    <property type="molecule type" value="Genomic_DNA"/>
</dbReference>
<dbReference type="EMBL" id="JAUSWK010000002">
    <property type="protein sequence ID" value="MDQ0566861.1"/>
    <property type="molecule type" value="Genomic_DNA"/>
</dbReference>
<dbReference type="GO" id="GO:0008168">
    <property type="term" value="F:methyltransferase activity"/>
    <property type="evidence" value="ECO:0007669"/>
    <property type="project" value="UniProtKB-KW"/>
</dbReference>
<feature type="domain" description="DUF1156" evidence="1">
    <location>
        <begin position="10"/>
        <end position="60"/>
    </location>
</feature>
<dbReference type="GO" id="GO:0003676">
    <property type="term" value="F:nucleic acid binding"/>
    <property type="evidence" value="ECO:0007669"/>
    <property type="project" value="InterPro"/>
</dbReference>
<keyword evidence="2" id="KW-0489">Methyltransferase</keyword>
<dbReference type="AlphaFoldDB" id="A0A6I4UBN3"/>
<dbReference type="GeneID" id="93687226"/>
<dbReference type="Proteomes" id="UP001238601">
    <property type="component" value="Unassembled WGS sequence"/>
</dbReference>
<keyword evidence="2" id="KW-0808">Transferase</keyword>
<organism evidence="3 4">
    <name type="scientific">Qipengyuania citrea</name>
    <dbReference type="NCBI Taxonomy" id="225971"/>
    <lineage>
        <taxon>Bacteria</taxon>
        <taxon>Pseudomonadati</taxon>
        <taxon>Pseudomonadota</taxon>
        <taxon>Alphaproteobacteria</taxon>
        <taxon>Sphingomonadales</taxon>
        <taxon>Erythrobacteraceae</taxon>
        <taxon>Qipengyuania</taxon>
    </lineage>
</organism>
<name>A0A6I4UBN3_9SPHN</name>
<dbReference type="InterPro" id="IPR029063">
    <property type="entry name" value="SAM-dependent_MTases_sf"/>
</dbReference>
<evidence type="ECO:0000259" key="1">
    <source>
        <dbReference type="Pfam" id="PF06634"/>
    </source>
</evidence>